<keyword evidence="1" id="KW-0472">Membrane</keyword>
<dbReference type="AlphaFoldDB" id="A0AA50KR33"/>
<proteinExistence type="predicted"/>
<organism evidence="2 3">
    <name type="scientific">Oceanimonas pelagia</name>
    <dbReference type="NCBI Taxonomy" id="3028314"/>
    <lineage>
        <taxon>Bacteria</taxon>
        <taxon>Pseudomonadati</taxon>
        <taxon>Pseudomonadota</taxon>
        <taxon>Gammaproteobacteria</taxon>
        <taxon>Aeromonadales</taxon>
        <taxon>Aeromonadaceae</taxon>
        <taxon>Oceanimonas</taxon>
    </lineage>
</organism>
<dbReference type="RefSeq" id="WP_306762749.1">
    <property type="nucleotide sequence ID" value="NZ_CP118224.1"/>
</dbReference>
<keyword evidence="3" id="KW-1185">Reference proteome</keyword>
<feature type="transmembrane region" description="Helical" evidence="1">
    <location>
        <begin position="405"/>
        <end position="424"/>
    </location>
</feature>
<feature type="transmembrane region" description="Helical" evidence="1">
    <location>
        <begin position="105"/>
        <end position="124"/>
    </location>
</feature>
<accession>A0AA50KR33</accession>
<feature type="transmembrane region" description="Helical" evidence="1">
    <location>
        <begin position="25"/>
        <end position="43"/>
    </location>
</feature>
<feature type="transmembrane region" description="Helical" evidence="1">
    <location>
        <begin position="381"/>
        <end position="399"/>
    </location>
</feature>
<feature type="transmembrane region" description="Helical" evidence="1">
    <location>
        <begin position="171"/>
        <end position="189"/>
    </location>
</feature>
<protein>
    <recommendedName>
        <fullName evidence="4">O-antigen ligase domain-containing protein</fullName>
    </recommendedName>
</protein>
<feature type="transmembrane region" description="Helical" evidence="1">
    <location>
        <begin position="49"/>
        <end position="66"/>
    </location>
</feature>
<keyword evidence="1" id="KW-0812">Transmembrane</keyword>
<evidence type="ECO:0000313" key="2">
    <source>
        <dbReference type="EMBL" id="WMC11510.1"/>
    </source>
</evidence>
<feature type="transmembrane region" description="Helical" evidence="1">
    <location>
        <begin position="346"/>
        <end position="369"/>
    </location>
</feature>
<reference evidence="2 3" key="1">
    <citation type="submission" date="2023-02" db="EMBL/GenBank/DDBJ databases">
        <title>Complete genome sequence of a novel bacterium Oceanimonas sp. NTOU-MSR1 isolated from marine coast sediment.</title>
        <authorList>
            <person name="Yang H.-T."/>
            <person name="Chen Y.-L."/>
            <person name="Ho Y.-N."/>
        </authorList>
    </citation>
    <scope>NUCLEOTIDE SEQUENCE [LARGE SCALE GENOMIC DNA]</scope>
    <source>
        <strain evidence="2 3">NTOU-MSR1</strain>
    </source>
</reference>
<dbReference type="Proteomes" id="UP001223802">
    <property type="component" value="Chromosome"/>
</dbReference>
<feature type="transmembrane region" description="Helical" evidence="1">
    <location>
        <begin position="133"/>
        <end position="151"/>
    </location>
</feature>
<gene>
    <name evidence="2" type="ORF">PU634_03890</name>
</gene>
<dbReference type="EMBL" id="CP118224">
    <property type="protein sequence ID" value="WMC11510.1"/>
    <property type="molecule type" value="Genomic_DNA"/>
</dbReference>
<keyword evidence="1" id="KW-1133">Transmembrane helix</keyword>
<evidence type="ECO:0008006" key="4">
    <source>
        <dbReference type="Google" id="ProtNLM"/>
    </source>
</evidence>
<name>A0AA50KR33_9GAMM</name>
<dbReference type="KEGG" id="ope:PU634_03890"/>
<feature type="transmembrane region" description="Helical" evidence="1">
    <location>
        <begin position="248"/>
        <end position="269"/>
    </location>
</feature>
<feature type="transmembrane region" description="Helical" evidence="1">
    <location>
        <begin position="218"/>
        <end position="236"/>
    </location>
</feature>
<evidence type="ECO:0000313" key="3">
    <source>
        <dbReference type="Proteomes" id="UP001223802"/>
    </source>
</evidence>
<feature type="transmembrane region" description="Helical" evidence="1">
    <location>
        <begin position="78"/>
        <end position="99"/>
    </location>
</feature>
<evidence type="ECO:0000256" key="1">
    <source>
        <dbReference type="SAM" id="Phobius"/>
    </source>
</evidence>
<sequence length="426" mass="47201">MNNKIDIIGGVRERFGIDWLEKGKGALLLAFVIGVSVLGNIKLYIGSPMVWLILLAPIFIYSLLCKRLSVAFLMANPFIILIFMGWLIFVSGIALAGWLHDGKGVYTIIKYLVIMLVLLGCILIQPTERQLEFSLYAGFVVSFLPLLILMLTRKHELLVILGDGRAGWYAAWPGVVWKTAALIWPMALWSYLNKRNWRCYLLVASSMLVVSIDGSRTAMLWMALTYILFFLVFCLSRHWPGLRPGKHIALLSTFLVVFLVLQPSLLSWVNLGGQPALLDVTELSGSTIDRVAAGNTSTRMEMLYIGWMSAIAEFPFGAGFGQTVALDAGVPTVIHMTYLQLLADTGVLGLTGYLAIFVIPLIVVVRFIVNGAGSIHERIGYVLPASSGILLYLFSGLFHPVSNELMEWMVVLLSIAVVITRVPYRN</sequence>